<proteinExistence type="predicted"/>
<sequence length="60" mass="6515">MSELDLLKQELFGNPDNAISDIKFYPGESREHSIEEIAASIRAAITSVKNGGGRPIDLSI</sequence>
<name>A0A6I6L4Z0_9SPHN</name>
<dbReference type="AlphaFoldDB" id="A0A6I6L4Z0"/>
<accession>A0A6I6L4Z0</accession>
<evidence type="ECO:0000313" key="2">
    <source>
        <dbReference type="Proteomes" id="UP000428803"/>
    </source>
</evidence>
<protein>
    <submittedName>
        <fullName evidence="1">Uncharacterized protein</fullName>
    </submittedName>
</protein>
<dbReference type="EMBL" id="CP035733">
    <property type="protein sequence ID" value="QGY80809.1"/>
    <property type="molecule type" value="Genomic_DNA"/>
</dbReference>
<organism evidence="1 2">
    <name type="scientific">Sphingorhabdus lacus</name>
    <dbReference type="NCBI Taxonomy" id="392610"/>
    <lineage>
        <taxon>Bacteria</taxon>
        <taxon>Pseudomonadati</taxon>
        <taxon>Pseudomonadota</taxon>
        <taxon>Alphaproteobacteria</taxon>
        <taxon>Sphingomonadales</taxon>
        <taxon>Sphingomonadaceae</taxon>
        <taxon>Sphingorhabdus</taxon>
    </lineage>
</organism>
<gene>
    <name evidence="1" type="ORF">EUU25_09365</name>
</gene>
<reference evidence="2" key="1">
    <citation type="submission" date="2019-01" db="EMBL/GenBank/DDBJ databases">
        <title>Sphingorhabdus lacus sp.nov., isolated from an oligotrophic freshwater lake.</title>
        <authorList>
            <person name="Park M."/>
        </authorList>
    </citation>
    <scope>NUCLEOTIDE SEQUENCE [LARGE SCALE GENOMIC DNA]</scope>
    <source>
        <strain evidence="2">IMCC1753</strain>
    </source>
</reference>
<dbReference type="Proteomes" id="UP000428803">
    <property type="component" value="Chromosome"/>
</dbReference>
<keyword evidence="2" id="KW-1185">Reference proteome</keyword>
<evidence type="ECO:0000313" key="1">
    <source>
        <dbReference type="EMBL" id="QGY80809.1"/>
    </source>
</evidence>
<dbReference type="RefSeq" id="WP_158900393.1">
    <property type="nucleotide sequence ID" value="NZ_CP035733.1"/>
</dbReference>
<dbReference type="KEGG" id="slaa:EUU25_09365"/>